<name>A0A392M4N9_9FABA</name>
<evidence type="ECO:0000313" key="3">
    <source>
        <dbReference type="Proteomes" id="UP000265520"/>
    </source>
</evidence>
<keyword evidence="2" id="KW-0648">Protein biosynthesis</keyword>
<proteinExistence type="predicted"/>
<protein>
    <submittedName>
        <fullName evidence="2">Elongation factor G</fullName>
    </submittedName>
</protein>
<reference evidence="2 3" key="1">
    <citation type="journal article" date="2018" name="Front. Plant Sci.">
        <title>Red Clover (Trifolium pratense) and Zigzag Clover (T. medium) - A Picture of Genomic Similarities and Differences.</title>
        <authorList>
            <person name="Dluhosova J."/>
            <person name="Istvanek J."/>
            <person name="Nedelnik J."/>
            <person name="Repkova J."/>
        </authorList>
    </citation>
    <scope>NUCLEOTIDE SEQUENCE [LARGE SCALE GENOMIC DNA]</scope>
    <source>
        <strain evidence="3">cv. 10/8</strain>
        <tissue evidence="2">Leaf</tissue>
    </source>
</reference>
<dbReference type="GO" id="GO:0003746">
    <property type="term" value="F:translation elongation factor activity"/>
    <property type="evidence" value="ECO:0007669"/>
    <property type="project" value="UniProtKB-KW"/>
</dbReference>
<accession>A0A392M4N9</accession>
<gene>
    <name evidence="2" type="ORF">A2U01_0003040</name>
</gene>
<keyword evidence="3" id="KW-1185">Reference proteome</keyword>
<feature type="compositionally biased region" description="Basic and acidic residues" evidence="1">
    <location>
        <begin position="8"/>
        <end position="28"/>
    </location>
</feature>
<dbReference type="EMBL" id="LXQA010003397">
    <property type="protein sequence ID" value="MCH82239.1"/>
    <property type="molecule type" value="Genomic_DNA"/>
</dbReference>
<evidence type="ECO:0000313" key="2">
    <source>
        <dbReference type="EMBL" id="MCH82239.1"/>
    </source>
</evidence>
<feature type="region of interest" description="Disordered" evidence="1">
    <location>
        <begin position="1"/>
        <end position="28"/>
    </location>
</feature>
<evidence type="ECO:0000256" key="1">
    <source>
        <dbReference type="SAM" id="MobiDB-lite"/>
    </source>
</evidence>
<dbReference type="Proteomes" id="UP000265520">
    <property type="component" value="Unassembled WGS sequence"/>
</dbReference>
<keyword evidence="2" id="KW-0251">Elongation factor</keyword>
<organism evidence="2 3">
    <name type="scientific">Trifolium medium</name>
    <dbReference type="NCBI Taxonomy" id="97028"/>
    <lineage>
        <taxon>Eukaryota</taxon>
        <taxon>Viridiplantae</taxon>
        <taxon>Streptophyta</taxon>
        <taxon>Embryophyta</taxon>
        <taxon>Tracheophyta</taxon>
        <taxon>Spermatophyta</taxon>
        <taxon>Magnoliopsida</taxon>
        <taxon>eudicotyledons</taxon>
        <taxon>Gunneridae</taxon>
        <taxon>Pentapetalae</taxon>
        <taxon>rosids</taxon>
        <taxon>fabids</taxon>
        <taxon>Fabales</taxon>
        <taxon>Fabaceae</taxon>
        <taxon>Papilionoideae</taxon>
        <taxon>50 kb inversion clade</taxon>
        <taxon>NPAAA clade</taxon>
        <taxon>Hologalegina</taxon>
        <taxon>IRL clade</taxon>
        <taxon>Trifolieae</taxon>
        <taxon>Trifolium</taxon>
    </lineage>
</organism>
<sequence length="98" mass="11168">MQVPSSIEIRKDEIGVPHSIEPRKDEIRDPPYVIEVQMDETGVPYVIGMRNEVKVPHSCEERKNEFGVRGWIRVRNDEVIHEAHAGEIVALHDVNSAS</sequence>
<feature type="non-terminal residue" evidence="2">
    <location>
        <position position="98"/>
    </location>
</feature>
<comment type="caution">
    <text evidence="2">The sequence shown here is derived from an EMBL/GenBank/DDBJ whole genome shotgun (WGS) entry which is preliminary data.</text>
</comment>
<dbReference type="AlphaFoldDB" id="A0A392M4N9"/>